<accession>A0A318XRK8</accession>
<dbReference type="Proteomes" id="UP000248132">
    <property type="component" value="Unassembled WGS sequence"/>
</dbReference>
<organism evidence="1 2">
    <name type="scientific">Ruminiclostridium sufflavum DSM 19573</name>
    <dbReference type="NCBI Taxonomy" id="1121337"/>
    <lineage>
        <taxon>Bacteria</taxon>
        <taxon>Bacillati</taxon>
        <taxon>Bacillota</taxon>
        <taxon>Clostridia</taxon>
        <taxon>Eubacteriales</taxon>
        <taxon>Oscillospiraceae</taxon>
        <taxon>Ruminiclostridium</taxon>
    </lineage>
</organism>
<dbReference type="EMBL" id="QKMR01000046">
    <property type="protein sequence ID" value="PYG83889.1"/>
    <property type="molecule type" value="Genomic_DNA"/>
</dbReference>
<proteinExistence type="predicted"/>
<feature type="non-terminal residue" evidence="1">
    <location>
        <position position="1"/>
    </location>
</feature>
<reference evidence="1 2" key="1">
    <citation type="submission" date="2018-06" db="EMBL/GenBank/DDBJ databases">
        <title>Genomic Encyclopedia of Type Strains, Phase I: the one thousand microbial genomes (KMG-I) project.</title>
        <authorList>
            <person name="Kyrpides N."/>
        </authorList>
    </citation>
    <scope>NUCLEOTIDE SEQUENCE [LARGE SCALE GENOMIC DNA]</scope>
    <source>
        <strain evidence="1 2">DSM 19573</strain>
    </source>
</reference>
<protein>
    <submittedName>
        <fullName evidence="1">Uncharacterized protein</fullName>
    </submittedName>
</protein>
<keyword evidence="2" id="KW-1185">Reference proteome</keyword>
<comment type="caution">
    <text evidence="1">The sequence shown here is derived from an EMBL/GenBank/DDBJ whole genome shotgun (WGS) entry which is preliminary data.</text>
</comment>
<sequence length="58" mass="6341">RDLLVSNHYPIGLSPIGVRPCSVKMAGQSNLSNCNFDRWNDGVTPRNAYPDTPIGVAR</sequence>
<evidence type="ECO:0000313" key="2">
    <source>
        <dbReference type="Proteomes" id="UP000248132"/>
    </source>
</evidence>
<gene>
    <name evidence="1" type="ORF">LY28_03782</name>
</gene>
<name>A0A318XRK8_9FIRM</name>
<evidence type="ECO:0000313" key="1">
    <source>
        <dbReference type="EMBL" id="PYG83889.1"/>
    </source>
</evidence>
<dbReference type="AlphaFoldDB" id="A0A318XRK8"/>